<evidence type="ECO:0000256" key="3">
    <source>
        <dbReference type="ARBA" id="ARBA00022723"/>
    </source>
</evidence>
<dbReference type="Pfam" id="PF16953">
    <property type="entry name" value="PRORP"/>
    <property type="match status" value="1"/>
</dbReference>
<dbReference type="GO" id="GO:0004526">
    <property type="term" value="F:ribonuclease P activity"/>
    <property type="evidence" value="ECO:0007669"/>
    <property type="project" value="TreeGrafter"/>
</dbReference>
<dbReference type="EMBL" id="OIVN01001554">
    <property type="protein sequence ID" value="SPC95245.1"/>
    <property type="molecule type" value="Genomic_DNA"/>
</dbReference>
<evidence type="ECO:0000256" key="1">
    <source>
        <dbReference type="ARBA" id="ARBA00004173"/>
    </source>
</evidence>
<accession>A0A2N9G715</accession>
<sequence>MRKARRQSPEGLLKHNLDMVKGGWAVGKGSDILIDLEGELIQEWLQKYGPFDAVVDGANVGLVSMHSFSFYQLNSVVKQLRQMSPSKRLPLIILHKNRVTGGPAQHPNNKKLLEHWKNSGALYATPPGSNDDW</sequence>
<proteinExistence type="inferred from homology"/>
<gene>
    <name evidence="9" type="ORF">FSB_LOCUS23127</name>
</gene>
<feature type="domain" description="PRORP" evidence="8">
    <location>
        <begin position="41"/>
        <end position="133"/>
    </location>
</feature>
<evidence type="ECO:0000256" key="6">
    <source>
        <dbReference type="ARBA" id="ARBA00022946"/>
    </source>
</evidence>
<organism evidence="9">
    <name type="scientific">Fagus sylvatica</name>
    <name type="common">Beechnut</name>
    <dbReference type="NCBI Taxonomy" id="28930"/>
    <lineage>
        <taxon>Eukaryota</taxon>
        <taxon>Viridiplantae</taxon>
        <taxon>Streptophyta</taxon>
        <taxon>Embryophyta</taxon>
        <taxon>Tracheophyta</taxon>
        <taxon>Spermatophyta</taxon>
        <taxon>Magnoliopsida</taxon>
        <taxon>eudicotyledons</taxon>
        <taxon>Gunneridae</taxon>
        <taxon>Pentapetalae</taxon>
        <taxon>rosids</taxon>
        <taxon>fabids</taxon>
        <taxon>Fagales</taxon>
        <taxon>Fagaceae</taxon>
        <taxon>Fagus</taxon>
    </lineage>
</organism>
<protein>
    <recommendedName>
        <fullName evidence="8">PRORP domain-containing protein</fullName>
    </recommendedName>
</protein>
<keyword evidence="6" id="KW-0809">Transit peptide</keyword>
<keyword evidence="4" id="KW-0378">Hydrolase</keyword>
<keyword evidence="3" id="KW-0479">Metal-binding</keyword>
<comment type="similarity">
    <text evidence="2">Belongs to the PPR family. P subfamily.</text>
</comment>
<dbReference type="PANTHER" id="PTHR13547:SF1">
    <property type="entry name" value="MITOCHONDRIAL RIBONUCLEASE P CATALYTIC SUBUNIT"/>
    <property type="match status" value="1"/>
</dbReference>
<dbReference type="GO" id="GO:0046872">
    <property type="term" value="F:metal ion binding"/>
    <property type="evidence" value="ECO:0007669"/>
    <property type="project" value="UniProtKB-KW"/>
</dbReference>
<keyword evidence="7" id="KW-0496">Mitochondrion</keyword>
<dbReference type="InterPro" id="IPR031595">
    <property type="entry name" value="PRORP_C"/>
</dbReference>
<keyword evidence="5" id="KW-0862">Zinc</keyword>
<evidence type="ECO:0000256" key="5">
    <source>
        <dbReference type="ARBA" id="ARBA00022833"/>
    </source>
</evidence>
<comment type="subcellular location">
    <subcellularLocation>
        <location evidence="1">Mitochondrion</location>
    </subcellularLocation>
</comment>
<reference evidence="9" key="1">
    <citation type="submission" date="2018-02" db="EMBL/GenBank/DDBJ databases">
        <authorList>
            <person name="Cohen D.B."/>
            <person name="Kent A.D."/>
        </authorList>
    </citation>
    <scope>NUCLEOTIDE SEQUENCE</scope>
</reference>
<evidence type="ECO:0000259" key="8">
    <source>
        <dbReference type="Pfam" id="PF16953"/>
    </source>
</evidence>
<dbReference type="Gene3D" id="3.40.50.11980">
    <property type="match status" value="1"/>
</dbReference>
<dbReference type="PANTHER" id="PTHR13547">
    <property type="match status" value="1"/>
</dbReference>
<dbReference type="GO" id="GO:0005739">
    <property type="term" value="C:mitochondrion"/>
    <property type="evidence" value="ECO:0007669"/>
    <property type="project" value="UniProtKB-SubCell"/>
</dbReference>
<evidence type="ECO:0000256" key="7">
    <source>
        <dbReference type="ARBA" id="ARBA00023128"/>
    </source>
</evidence>
<evidence type="ECO:0000313" key="9">
    <source>
        <dbReference type="EMBL" id="SPC95245.1"/>
    </source>
</evidence>
<evidence type="ECO:0000256" key="2">
    <source>
        <dbReference type="ARBA" id="ARBA00007626"/>
    </source>
</evidence>
<dbReference type="GO" id="GO:0001682">
    <property type="term" value="P:tRNA 5'-leader removal"/>
    <property type="evidence" value="ECO:0007669"/>
    <property type="project" value="TreeGrafter"/>
</dbReference>
<evidence type="ECO:0000256" key="4">
    <source>
        <dbReference type="ARBA" id="ARBA00022801"/>
    </source>
</evidence>
<name>A0A2N9G715_FAGSY</name>
<dbReference type="AlphaFoldDB" id="A0A2N9G715"/>